<dbReference type="PANTHER" id="PTHR31218">
    <property type="entry name" value="WAT1-RELATED PROTEIN"/>
    <property type="match status" value="1"/>
</dbReference>
<dbReference type="Pfam" id="PF00892">
    <property type="entry name" value="EamA"/>
    <property type="match status" value="1"/>
</dbReference>
<evidence type="ECO:0000256" key="2">
    <source>
        <dbReference type="ARBA" id="ARBA00007635"/>
    </source>
</evidence>
<dbReference type="InterPro" id="IPR000620">
    <property type="entry name" value="EamA_dom"/>
</dbReference>
<evidence type="ECO:0000256" key="6">
    <source>
        <dbReference type="RuleBase" id="RU363077"/>
    </source>
</evidence>
<feature type="transmembrane region" description="Helical" evidence="6">
    <location>
        <begin position="148"/>
        <end position="170"/>
    </location>
</feature>
<proteinExistence type="inferred from homology"/>
<evidence type="ECO:0000256" key="3">
    <source>
        <dbReference type="ARBA" id="ARBA00022692"/>
    </source>
</evidence>
<feature type="transmembrane region" description="Helical" evidence="6">
    <location>
        <begin position="204"/>
        <end position="223"/>
    </location>
</feature>
<keyword evidence="10" id="KW-1185">Reference proteome</keyword>
<comment type="similarity">
    <text evidence="2 6">Belongs to the drug/metabolite transporter (DMT) superfamily. Plant drug/metabolite exporter (P-DME) (TC 2.A.7.4) family.</text>
</comment>
<dbReference type="GO" id="GO:0016020">
    <property type="term" value="C:membrane"/>
    <property type="evidence" value="ECO:0007669"/>
    <property type="project" value="UniProtKB-SubCell"/>
</dbReference>
<gene>
    <name evidence="9" type="ORF">Tsubulata_018022</name>
</gene>
<evidence type="ECO:0000256" key="4">
    <source>
        <dbReference type="ARBA" id="ARBA00022989"/>
    </source>
</evidence>
<reference evidence="9" key="1">
    <citation type="submission" date="2022-02" db="EMBL/GenBank/DDBJ databases">
        <authorList>
            <person name="Henning P.M."/>
            <person name="McCubbin A.G."/>
            <person name="Shore J.S."/>
        </authorList>
    </citation>
    <scope>NUCLEOTIDE SEQUENCE</scope>
    <source>
        <strain evidence="9">F60SS</strain>
        <tissue evidence="9">Leaves</tissue>
    </source>
</reference>
<keyword evidence="5 6" id="KW-0472">Membrane</keyword>
<dbReference type="OrthoDB" id="1728340at2759"/>
<evidence type="ECO:0000259" key="8">
    <source>
        <dbReference type="Pfam" id="PF00892"/>
    </source>
</evidence>
<dbReference type="AlphaFoldDB" id="A0A9Q0JNH7"/>
<organism evidence="9 10">
    <name type="scientific">Turnera subulata</name>
    <dbReference type="NCBI Taxonomy" id="218843"/>
    <lineage>
        <taxon>Eukaryota</taxon>
        <taxon>Viridiplantae</taxon>
        <taxon>Streptophyta</taxon>
        <taxon>Embryophyta</taxon>
        <taxon>Tracheophyta</taxon>
        <taxon>Spermatophyta</taxon>
        <taxon>Magnoliopsida</taxon>
        <taxon>eudicotyledons</taxon>
        <taxon>Gunneridae</taxon>
        <taxon>Pentapetalae</taxon>
        <taxon>rosids</taxon>
        <taxon>fabids</taxon>
        <taxon>Malpighiales</taxon>
        <taxon>Passifloraceae</taxon>
        <taxon>Turnera</taxon>
    </lineage>
</organism>
<feature type="transmembrane region" description="Helical" evidence="6">
    <location>
        <begin position="106"/>
        <end position="128"/>
    </location>
</feature>
<dbReference type="SUPFAM" id="SSF103481">
    <property type="entry name" value="Multidrug resistance efflux transporter EmrE"/>
    <property type="match status" value="2"/>
</dbReference>
<feature type="region of interest" description="Disordered" evidence="7">
    <location>
        <begin position="268"/>
        <end position="290"/>
    </location>
</feature>
<feature type="compositionally biased region" description="Basic and acidic residues" evidence="7">
    <location>
        <begin position="268"/>
        <end position="278"/>
    </location>
</feature>
<keyword evidence="3 6" id="KW-0812">Transmembrane</keyword>
<feature type="transmembrane region" description="Helical" evidence="6">
    <location>
        <begin position="79"/>
        <end position="99"/>
    </location>
</feature>
<feature type="transmembrane region" description="Helical" evidence="6">
    <location>
        <begin position="15"/>
        <end position="35"/>
    </location>
</feature>
<reference evidence="9" key="2">
    <citation type="journal article" date="2023" name="Plants (Basel)">
        <title>Annotation of the Turnera subulata (Passifloraceae) Draft Genome Reveals the S-Locus Evolved after the Divergence of Turneroideae from Passifloroideae in a Stepwise Manner.</title>
        <authorList>
            <person name="Henning P.M."/>
            <person name="Roalson E.H."/>
            <person name="Mir W."/>
            <person name="McCubbin A.G."/>
            <person name="Shore J.S."/>
        </authorList>
    </citation>
    <scope>NUCLEOTIDE SEQUENCE</scope>
    <source>
        <tissue evidence="9">Leaves</tissue>
    </source>
</reference>
<feature type="transmembrane region" description="Helical" evidence="6">
    <location>
        <begin position="47"/>
        <end position="67"/>
    </location>
</feature>
<evidence type="ECO:0000256" key="7">
    <source>
        <dbReference type="SAM" id="MobiDB-lite"/>
    </source>
</evidence>
<feature type="transmembrane region" description="Helical" evidence="6">
    <location>
        <begin position="177"/>
        <end position="198"/>
    </location>
</feature>
<evidence type="ECO:0000256" key="5">
    <source>
        <dbReference type="ARBA" id="ARBA00023136"/>
    </source>
</evidence>
<dbReference type="Proteomes" id="UP001141552">
    <property type="component" value="Unassembled WGS sequence"/>
</dbReference>
<name>A0A9Q0JNH7_9ROSI</name>
<sequence>MHSDMGKFCDLMHGLKPALLMVVVQVGFVGVNILYKLAANDGMSLKVIIAYRFIFATAFMVPVALIVERKERPKFSWKILFQSFFCGLFGGTLAQNLYVESLKLTSATFASAMSNLAPGITFILAVSFRLERLSLRSLSGQAKLIGTIVGIAGAMGVLASGVIVTLITWCVRIRGPLFVSIFSPLVLILVAMSSSLMLDEKLHVGSIIGAALIVCGLYMVLWGKSKEIKKQNQLVPSKSSREAEMINVVITTPTENTCNDKDTLDRELVGNKHEKEGSIENINDTGEKKG</sequence>
<protein>
    <recommendedName>
        <fullName evidence="6">WAT1-related protein</fullName>
    </recommendedName>
</protein>
<dbReference type="GO" id="GO:0022857">
    <property type="term" value="F:transmembrane transporter activity"/>
    <property type="evidence" value="ECO:0007669"/>
    <property type="project" value="InterPro"/>
</dbReference>
<accession>A0A9Q0JNH7</accession>
<evidence type="ECO:0000313" key="9">
    <source>
        <dbReference type="EMBL" id="KAJ4847382.1"/>
    </source>
</evidence>
<dbReference type="InterPro" id="IPR030184">
    <property type="entry name" value="WAT1-related"/>
</dbReference>
<evidence type="ECO:0000313" key="10">
    <source>
        <dbReference type="Proteomes" id="UP001141552"/>
    </source>
</evidence>
<comment type="caution">
    <text evidence="9">The sequence shown here is derived from an EMBL/GenBank/DDBJ whole genome shotgun (WGS) entry which is preliminary data.</text>
</comment>
<keyword evidence="4 6" id="KW-1133">Transmembrane helix</keyword>
<feature type="domain" description="EamA" evidence="8">
    <location>
        <begin position="18"/>
        <end position="155"/>
    </location>
</feature>
<dbReference type="InterPro" id="IPR037185">
    <property type="entry name" value="EmrE-like"/>
</dbReference>
<comment type="subcellular location">
    <subcellularLocation>
        <location evidence="1 6">Membrane</location>
        <topology evidence="1 6">Multi-pass membrane protein</topology>
    </subcellularLocation>
</comment>
<dbReference type="EMBL" id="JAKUCV010001181">
    <property type="protein sequence ID" value="KAJ4847382.1"/>
    <property type="molecule type" value="Genomic_DNA"/>
</dbReference>
<evidence type="ECO:0000256" key="1">
    <source>
        <dbReference type="ARBA" id="ARBA00004141"/>
    </source>
</evidence>